<evidence type="ECO:0000313" key="3">
    <source>
        <dbReference type="Proteomes" id="UP000070700"/>
    </source>
</evidence>
<gene>
    <name evidence="2" type="ORF">LY89DRAFT_588723</name>
</gene>
<dbReference type="InterPro" id="IPR052895">
    <property type="entry name" value="HetReg/Transcr_Mod"/>
</dbReference>
<sequence length="117" mass="13553">MAFFWKPGTQEIRLALLQPGIWDDEISYHLTNSSLESPIAYESLSYVWAQETGHNSIKLNGKEHRITNNLFKALKRLRKAREARCLWIDAICIDQDSILEKNHQVALMGAIYRPRVV</sequence>
<dbReference type="RefSeq" id="XP_018069030.1">
    <property type="nucleotide sequence ID" value="XM_018209496.1"/>
</dbReference>
<dbReference type="InterPro" id="IPR010730">
    <property type="entry name" value="HET"/>
</dbReference>
<evidence type="ECO:0000259" key="1">
    <source>
        <dbReference type="Pfam" id="PF06985"/>
    </source>
</evidence>
<proteinExistence type="predicted"/>
<dbReference type="STRING" id="149040.A0A194X396"/>
<keyword evidence="3" id="KW-1185">Reference proteome</keyword>
<dbReference type="GeneID" id="28819222"/>
<dbReference type="PANTHER" id="PTHR24148">
    <property type="entry name" value="ANKYRIN REPEAT DOMAIN-CONTAINING PROTEIN 39 HOMOLOG-RELATED"/>
    <property type="match status" value="1"/>
</dbReference>
<dbReference type="PANTHER" id="PTHR24148:SF73">
    <property type="entry name" value="HET DOMAIN PROTEIN (AFU_ORTHOLOGUE AFUA_8G01020)"/>
    <property type="match status" value="1"/>
</dbReference>
<name>A0A194X396_MOLSC</name>
<dbReference type="OrthoDB" id="194358at2759"/>
<dbReference type="KEGG" id="psco:LY89DRAFT_588723"/>
<reference evidence="2 3" key="1">
    <citation type="submission" date="2015-10" db="EMBL/GenBank/DDBJ databases">
        <title>Full genome of DAOMC 229536 Phialocephala scopiformis, a fungal endophyte of spruce producing the potent anti-insectan compound rugulosin.</title>
        <authorList>
            <consortium name="DOE Joint Genome Institute"/>
            <person name="Walker A.K."/>
            <person name="Frasz S.L."/>
            <person name="Seifert K.A."/>
            <person name="Miller J.D."/>
            <person name="Mondo S.J."/>
            <person name="Labutti K."/>
            <person name="Lipzen A."/>
            <person name="Dockter R."/>
            <person name="Kennedy M."/>
            <person name="Grigoriev I.V."/>
            <person name="Spatafora J.W."/>
        </authorList>
    </citation>
    <scope>NUCLEOTIDE SEQUENCE [LARGE SCALE GENOMIC DNA]</scope>
    <source>
        <strain evidence="2 3">CBS 120377</strain>
    </source>
</reference>
<feature type="domain" description="Heterokaryon incompatibility" evidence="1">
    <location>
        <begin position="41"/>
        <end position="113"/>
    </location>
</feature>
<organism evidence="2 3">
    <name type="scientific">Mollisia scopiformis</name>
    <name type="common">Conifer needle endophyte fungus</name>
    <name type="synonym">Phialocephala scopiformis</name>
    <dbReference type="NCBI Taxonomy" id="149040"/>
    <lineage>
        <taxon>Eukaryota</taxon>
        <taxon>Fungi</taxon>
        <taxon>Dikarya</taxon>
        <taxon>Ascomycota</taxon>
        <taxon>Pezizomycotina</taxon>
        <taxon>Leotiomycetes</taxon>
        <taxon>Helotiales</taxon>
        <taxon>Mollisiaceae</taxon>
        <taxon>Mollisia</taxon>
    </lineage>
</organism>
<dbReference type="Pfam" id="PF06985">
    <property type="entry name" value="HET"/>
    <property type="match status" value="1"/>
</dbReference>
<dbReference type="InParanoid" id="A0A194X396"/>
<evidence type="ECO:0000313" key="2">
    <source>
        <dbReference type="EMBL" id="KUJ14675.1"/>
    </source>
</evidence>
<accession>A0A194X396</accession>
<dbReference type="AlphaFoldDB" id="A0A194X396"/>
<dbReference type="Proteomes" id="UP000070700">
    <property type="component" value="Unassembled WGS sequence"/>
</dbReference>
<protein>
    <submittedName>
        <fullName evidence="2">HET-domain-containing protein</fullName>
    </submittedName>
</protein>
<dbReference type="EMBL" id="KQ947419">
    <property type="protein sequence ID" value="KUJ14675.1"/>
    <property type="molecule type" value="Genomic_DNA"/>
</dbReference>